<dbReference type="AlphaFoldDB" id="A0A5C3MGV1"/>
<evidence type="ECO:0000313" key="1">
    <source>
        <dbReference type="EMBL" id="TFK44592.1"/>
    </source>
</evidence>
<accession>A0A5C3MGV1</accession>
<sequence length="142" mass="15334">MRLYQLALSAEAAATSLACSSILLGQTNESDDFGDVAVWLGEGDFRHSNAPNILQKLSLDSGLQINQIRTVPLSFRGTLPSTLSSGTSSPQLDSLVDQLMILTDKYSFRIPLATDPSRVVVFLLGKFGNEWGGLVGLGNWFD</sequence>
<gene>
    <name evidence="1" type="ORF">BDQ12DRAFT_673252</name>
</gene>
<reference evidence="1 2" key="1">
    <citation type="journal article" date="2019" name="Nat. Ecol. Evol.">
        <title>Megaphylogeny resolves global patterns of mushroom evolution.</title>
        <authorList>
            <person name="Varga T."/>
            <person name="Krizsan K."/>
            <person name="Foldi C."/>
            <person name="Dima B."/>
            <person name="Sanchez-Garcia M."/>
            <person name="Sanchez-Ramirez S."/>
            <person name="Szollosi G.J."/>
            <person name="Szarkandi J.G."/>
            <person name="Papp V."/>
            <person name="Albert L."/>
            <person name="Andreopoulos W."/>
            <person name="Angelini C."/>
            <person name="Antonin V."/>
            <person name="Barry K.W."/>
            <person name="Bougher N.L."/>
            <person name="Buchanan P."/>
            <person name="Buyck B."/>
            <person name="Bense V."/>
            <person name="Catcheside P."/>
            <person name="Chovatia M."/>
            <person name="Cooper J."/>
            <person name="Damon W."/>
            <person name="Desjardin D."/>
            <person name="Finy P."/>
            <person name="Geml J."/>
            <person name="Haridas S."/>
            <person name="Hughes K."/>
            <person name="Justo A."/>
            <person name="Karasinski D."/>
            <person name="Kautmanova I."/>
            <person name="Kiss B."/>
            <person name="Kocsube S."/>
            <person name="Kotiranta H."/>
            <person name="LaButti K.M."/>
            <person name="Lechner B.E."/>
            <person name="Liimatainen K."/>
            <person name="Lipzen A."/>
            <person name="Lukacs Z."/>
            <person name="Mihaltcheva S."/>
            <person name="Morgado L.N."/>
            <person name="Niskanen T."/>
            <person name="Noordeloos M.E."/>
            <person name="Ohm R.A."/>
            <person name="Ortiz-Santana B."/>
            <person name="Ovrebo C."/>
            <person name="Racz N."/>
            <person name="Riley R."/>
            <person name="Savchenko A."/>
            <person name="Shiryaev A."/>
            <person name="Soop K."/>
            <person name="Spirin V."/>
            <person name="Szebenyi C."/>
            <person name="Tomsovsky M."/>
            <person name="Tulloss R.E."/>
            <person name="Uehling J."/>
            <person name="Grigoriev I.V."/>
            <person name="Vagvolgyi C."/>
            <person name="Papp T."/>
            <person name="Martin F.M."/>
            <person name="Miettinen O."/>
            <person name="Hibbett D.S."/>
            <person name="Nagy L.G."/>
        </authorList>
    </citation>
    <scope>NUCLEOTIDE SEQUENCE [LARGE SCALE GENOMIC DNA]</scope>
    <source>
        <strain evidence="1 2">CBS 166.37</strain>
    </source>
</reference>
<evidence type="ECO:0000313" key="2">
    <source>
        <dbReference type="Proteomes" id="UP000308652"/>
    </source>
</evidence>
<keyword evidence="2" id="KW-1185">Reference proteome</keyword>
<dbReference type="Proteomes" id="UP000308652">
    <property type="component" value="Unassembled WGS sequence"/>
</dbReference>
<name>A0A5C3MGV1_9AGAR</name>
<proteinExistence type="predicted"/>
<dbReference type="EMBL" id="ML213590">
    <property type="protein sequence ID" value="TFK44592.1"/>
    <property type="molecule type" value="Genomic_DNA"/>
</dbReference>
<protein>
    <submittedName>
        <fullName evidence="1">Uncharacterized protein</fullName>
    </submittedName>
</protein>
<organism evidence="1 2">
    <name type="scientific">Crucibulum laeve</name>
    <dbReference type="NCBI Taxonomy" id="68775"/>
    <lineage>
        <taxon>Eukaryota</taxon>
        <taxon>Fungi</taxon>
        <taxon>Dikarya</taxon>
        <taxon>Basidiomycota</taxon>
        <taxon>Agaricomycotina</taxon>
        <taxon>Agaricomycetes</taxon>
        <taxon>Agaricomycetidae</taxon>
        <taxon>Agaricales</taxon>
        <taxon>Agaricineae</taxon>
        <taxon>Nidulariaceae</taxon>
        <taxon>Crucibulum</taxon>
    </lineage>
</organism>
<dbReference type="OrthoDB" id="10261040at2759"/>